<proteinExistence type="predicted"/>
<reference evidence="2 3" key="1">
    <citation type="journal article" date="2018" name="Mol. Biol. Evol.">
        <title>Broad Genomic Sampling Reveals a Smut Pathogenic Ancestry of the Fungal Clade Ustilaginomycotina.</title>
        <authorList>
            <person name="Kijpornyongpan T."/>
            <person name="Mondo S.J."/>
            <person name="Barry K."/>
            <person name="Sandor L."/>
            <person name="Lee J."/>
            <person name="Lipzen A."/>
            <person name="Pangilinan J."/>
            <person name="LaButti K."/>
            <person name="Hainaut M."/>
            <person name="Henrissat B."/>
            <person name="Grigoriev I.V."/>
            <person name="Spatafora J.W."/>
            <person name="Aime M.C."/>
        </authorList>
    </citation>
    <scope>NUCLEOTIDE SEQUENCE [LARGE SCALE GENOMIC DNA]</scope>
    <source>
        <strain evidence="2 3">MCA 4658</strain>
    </source>
</reference>
<gene>
    <name evidence="2" type="ORF">IE81DRAFT_236398</name>
</gene>
<evidence type="ECO:0000256" key="1">
    <source>
        <dbReference type="SAM" id="MobiDB-lite"/>
    </source>
</evidence>
<dbReference type="GeneID" id="37033048"/>
<dbReference type="InParanoid" id="A0A316VUV5"/>
<keyword evidence="3" id="KW-1185">Reference proteome</keyword>
<dbReference type="RefSeq" id="XP_025367363.1">
    <property type="nucleotide sequence ID" value="XM_025511178.1"/>
</dbReference>
<evidence type="ECO:0000313" key="2">
    <source>
        <dbReference type="EMBL" id="PWN40203.1"/>
    </source>
</evidence>
<name>A0A316VUV5_9BASI</name>
<feature type="region of interest" description="Disordered" evidence="1">
    <location>
        <begin position="107"/>
        <end position="156"/>
    </location>
</feature>
<organism evidence="2 3">
    <name type="scientific">Ceraceosorus guamensis</name>
    <dbReference type="NCBI Taxonomy" id="1522189"/>
    <lineage>
        <taxon>Eukaryota</taxon>
        <taxon>Fungi</taxon>
        <taxon>Dikarya</taxon>
        <taxon>Basidiomycota</taxon>
        <taxon>Ustilaginomycotina</taxon>
        <taxon>Exobasidiomycetes</taxon>
        <taxon>Ceraceosorales</taxon>
        <taxon>Ceraceosoraceae</taxon>
        <taxon>Ceraceosorus</taxon>
    </lineage>
</organism>
<dbReference type="AlphaFoldDB" id="A0A316VUV5"/>
<dbReference type="Proteomes" id="UP000245783">
    <property type="component" value="Unassembled WGS sequence"/>
</dbReference>
<dbReference type="EMBL" id="KZ819426">
    <property type="protein sequence ID" value="PWN40203.1"/>
    <property type="molecule type" value="Genomic_DNA"/>
</dbReference>
<protein>
    <submittedName>
        <fullName evidence="2">Uncharacterized protein</fullName>
    </submittedName>
</protein>
<dbReference type="OrthoDB" id="3363286at2759"/>
<sequence>MTFCLVRCACSTSQRKSALSISDLWRRDLQARRPQGWEAWLAGTERLQIRGSIAGGRTAVAGEPELWNIGNDARQGRYSRPHKQTVSRLHAPGLLASGHRLQSTFDDVHHSRSRSFSKRATTEPSSPHDGTTSRLTSRASQEGTVREEGGDAVSPDVRKKLGNLEYELEIDPFVHMLAAPLRRCVLTSAILPVC</sequence>
<evidence type="ECO:0000313" key="3">
    <source>
        <dbReference type="Proteomes" id="UP000245783"/>
    </source>
</evidence>
<accession>A0A316VUV5</accession>
<feature type="compositionally biased region" description="Polar residues" evidence="1">
    <location>
        <begin position="118"/>
        <end position="143"/>
    </location>
</feature>